<dbReference type="SUPFAM" id="SSF47781">
    <property type="entry name" value="RuvA domain 2-like"/>
    <property type="match status" value="1"/>
</dbReference>
<organism evidence="7 8">
    <name type="scientific">Haloferula helveola</name>
    <dbReference type="NCBI Taxonomy" id="490095"/>
    <lineage>
        <taxon>Bacteria</taxon>
        <taxon>Pseudomonadati</taxon>
        <taxon>Verrucomicrobiota</taxon>
        <taxon>Verrucomicrobiia</taxon>
        <taxon>Verrucomicrobiales</taxon>
        <taxon>Verrucomicrobiaceae</taxon>
        <taxon>Haloferula</taxon>
    </lineage>
</organism>
<keyword evidence="3" id="KW-0479">Metal-binding</keyword>
<proteinExistence type="predicted"/>
<dbReference type="InterPro" id="IPR023874">
    <property type="entry name" value="DNA_rSAM_put"/>
</dbReference>
<dbReference type="SFLD" id="SFLDG01102">
    <property type="entry name" value="Uncharacterised_Radical_SAM_Su"/>
    <property type="match status" value="1"/>
</dbReference>
<dbReference type="InterPro" id="IPR010994">
    <property type="entry name" value="RuvA_2-like"/>
</dbReference>
<dbReference type="SFLD" id="SFLDS00029">
    <property type="entry name" value="Radical_SAM"/>
    <property type="match status" value="1"/>
</dbReference>
<keyword evidence="8" id="KW-1185">Reference proteome</keyword>
<dbReference type="InterPro" id="IPR051675">
    <property type="entry name" value="Endo/Exo/Phosphatase_dom_1"/>
</dbReference>
<keyword evidence="5" id="KW-0411">Iron-sulfur</keyword>
<accession>A0ABN6H3H4</accession>
<dbReference type="PANTHER" id="PTHR21180">
    <property type="entry name" value="ENDONUCLEASE/EXONUCLEASE/PHOSPHATASE FAMILY DOMAIN-CONTAINING PROTEIN 1"/>
    <property type="match status" value="1"/>
</dbReference>
<dbReference type="InterPro" id="IPR006638">
    <property type="entry name" value="Elp3/MiaA/NifB-like_rSAM"/>
</dbReference>
<dbReference type="Pfam" id="PF04055">
    <property type="entry name" value="Radical_SAM"/>
    <property type="match status" value="1"/>
</dbReference>
<sequence>MDLQEKLAILADAAKYDASCASSGAQRRDSSRGKGVGSAGGAGICHSYAPDGRCISLLKLLLTNRCLYDCHYCINRRSSNVRRAAFTPEEVVRLTLDFYKRNYIEGLFLSSGIIRSADHTMEQVIEVARTLRETHDFRGYIHLKTIPEASPELIEEAARYADRISINLELPKQQSLDRFAPEKNLARTKHAMGRIRLKLDDAADRRRTGDRKLRHATGQSTQVIVGADASTDADFLERSEELYGSYRLRRVYYSAFSPIPEPSAILPAKPAPLVREHRLYQADWLMRFYGFDRREILTSQQPNLDLNLDPKLAWALRNRNQFPLDLRTATREQLLRVPGLGPRNVDRILSIRRHAWVRLEDLARLRISLPKVRPFLITADHRPPAAELDSDRLLARFAPKPEQLELFC</sequence>
<dbReference type="InterPro" id="IPR013785">
    <property type="entry name" value="Aldolase_TIM"/>
</dbReference>
<dbReference type="RefSeq" id="WP_338684265.1">
    <property type="nucleotide sequence ID" value="NZ_AP024702.1"/>
</dbReference>
<dbReference type="EMBL" id="AP024702">
    <property type="protein sequence ID" value="BCX48207.1"/>
    <property type="molecule type" value="Genomic_DNA"/>
</dbReference>
<dbReference type="SUPFAM" id="SSF102114">
    <property type="entry name" value="Radical SAM enzymes"/>
    <property type="match status" value="1"/>
</dbReference>
<protein>
    <submittedName>
        <fullName evidence="7">DNA modification/repair radical SAM protein</fullName>
    </submittedName>
</protein>
<dbReference type="InterPro" id="IPR058240">
    <property type="entry name" value="rSAM_sf"/>
</dbReference>
<evidence type="ECO:0000313" key="7">
    <source>
        <dbReference type="EMBL" id="BCX48207.1"/>
    </source>
</evidence>
<keyword evidence="2" id="KW-0949">S-adenosyl-L-methionine</keyword>
<dbReference type="Gene3D" id="1.10.150.320">
    <property type="entry name" value="Photosystem II 12 kDa extrinsic protein"/>
    <property type="match status" value="1"/>
</dbReference>
<dbReference type="Gene3D" id="3.20.20.70">
    <property type="entry name" value="Aldolase class I"/>
    <property type="match status" value="1"/>
</dbReference>
<dbReference type="NCBIfam" id="TIGR03916">
    <property type="entry name" value="rSAM_link_UDG"/>
    <property type="match status" value="1"/>
</dbReference>
<comment type="cofactor">
    <cofactor evidence="1">
        <name>[4Fe-4S] cluster</name>
        <dbReference type="ChEBI" id="CHEBI:49883"/>
    </cofactor>
</comment>
<dbReference type="CDD" id="cd01335">
    <property type="entry name" value="Radical_SAM"/>
    <property type="match status" value="1"/>
</dbReference>
<evidence type="ECO:0000256" key="1">
    <source>
        <dbReference type="ARBA" id="ARBA00001966"/>
    </source>
</evidence>
<dbReference type="InterPro" id="IPR007197">
    <property type="entry name" value="rSAM"/>
</dbReference>
<evidence type="ECO:0000313" key="8">
    <source>
        <dbReference type="Proteomes" id="UP001374893"/>
    </source>
</evidence>
<evidence type="ECO:0000256" key="4">
    <source>
        <dbReference type="ARBA" id="ARBA00023004"/>
    </source>
</evidence>
<dbReference type="Proteomes" id="UP001374893">
    <property type="component" value="Chromosome"/>
</dbReference>
<dbReference type="SMART" id="SM00729">
    <property type="entry name" value="Elp3"/>
    <property type="match status" value="1"/>
</dbReference>
<evidence type="ECO:0000256" key="3">
    <source>
        <dbReference type="ARBA" id="ARBA00022723"/>
    </source>
</evidence>
<gene>
    <name evidence="7" type="ORF">HAHE_21150</name>
</gene>
<dbReference type="PANTHER" id="PTHR21180:SF9">
    <property type="entry name" value="TYPE II SECRETION SYSTEM PROTEIN K"/>
    <property type="match status" value="1"/>
</dbReference>
<name>A0ABN6H3H4_9BACT</name>
<keyword evidence="4" id="KW-0408">Iron</keyword>
<reference evidence="7 8" key="1">
    <citation type="submission" date="2021-06" db="EMBL/GenBank/DDBJ databases">
        <title>Complete genome of Haloferula helveola possessing various polysaccharide degrading enzymes.</title>
        <authorList>
            <person name="Takami H."/>
            <person name="Huang C."/>
            <person name="Hamasaki K."/>
        </authorList>
    </citation>
    <scope>NUCLEOTIDE SEQUENCE [LARGE SCALE GENOMIC DNA]</scope>
    <source>
        <strain evidence="7 8">CN-1</strain>
    </source>
</reference>
<evidence type="ECO:0000256" key="2">
    <source>
        <dbReference type="ARBA" id="ARBA00022691"/>
    </source>
</evidence>
<feature type="domain" description="Elp3/MiaA/NifB-like radical SAM core" evidence="6">
    <location>
        <begin position="56"/>
        <end position="284"/>
    </location>
</feature>
<evidence type="ECO:0000256" key="5">
    <source>
        <dbReference type="ARBA" id="ARBA00023014"/>
    </source>
</evidence>
<evidence type="ECO:0000259" key="6">
    <source>
        <dbReference type="SMART" id="SM00729"/>
    </source>
</evidence>